<accession>A0A6P6XWN0</accession>
<evidence type="ECO:0000256" key="4">
    <source>
        <dbReference type="SAM" id="MobiDB-lite"/>
    </source>
</evidence>
<organism evidence="5 6">
    <name type="scientific">Dermatophagoides pteronyssinus</name>
    <name type="common">European house dust mite</name>
    <dbReference type="NCBI Taxonomy" id="6956"/>
    <lineage>
        <taxon>Eukaryota</taxon>
        <taxon>Metazoa</taxon>
        <taxon>Ecdysozoa</taxon>
        <taxon>Arthropoda</taxon>
        <taxon>Chelicerata</taxon>
        <taxon>Arachnida</taxon>
        <taxon>Acari</taxon>
        <taxon>Acariformes</taxon>
        <taxon>Sarcoptiformes</taxon>
        <taxon>Astigmata</taxon>
        <taxon>Psoroptidia</taxon>
        <taxon>Analgoidea</taxon>
        <taxon>Pyroglyphidae</taxon>
        <taxon>Dermatophagoidinae</taxon>
        <taxon>Dermatophagoides</taxon>
    </lineage>
</organism>
<dbReference type="FunCoup" id="A0A6P6XWN0">
    <property type="interactions" value="1450"/>
</dbReference>
<dbReference type="OMA" id="FVKFSYD"/>
<evidence type="ECO:0000256" key="1">
    <source>
        <dbReference type="ARBA" id="ARBA00004123"/>
    </source>
</evidence>
<dbReference type="KEGG" id="dpte:113791690"/>
<dbReference type="GO" id="GO:0003712">
    <property type="term" value="F:transcription coregulator activity"/>
    <property type="evidence" value="ECO:0007669"/>
    <property type="project" value="TreeGrafter"/>
</dbReference>
<name>A0A6P6XWN0_DERPT</name>
<dbReference type="InParanoid" id="A0A6P6XWN0"/>
<feature type="region of interest" description="Disordered" evidence="4">
    <location>
        <begin position="213"/>
        <end position="241"/>
    </location>
</feature>
<gene>
    <name evidence="6" type="primary">LOC113791690</name>
</gene>
<dbReference type="PANTHER" id="PTHR13293:SF6">
    <property type="entry name" value="AKIRIN-RELATED"/>
    <property type="match status" value="1"/>
</dbReference>
<evidence type="ECO:0000256" key="3">
    <source>
        <dbReference type="ARBA" id="ARBA00023242"/>
    </source>
</evidence>
<dbReference type="GO" id="GO:0000785">
    <property type="term" value="C:chromatin"/>
    <property type="evidence" value="ECO:0007669"/>
    <property type="project" value="TreeGrafter"/>
</dbReference>
<comment type="subcellular location">
    <subcellularLocation>
        <location evidence="1">Nucleus</location>
    </subcellularLocation>
</comment>
<sequence length="312" mass="34848">MACVTLKRPLEWVDPSMSPESGSSSPTHMIISNSPPHHGLRSPKRLCLQSLSQSSSTSANISSPYSNTLNTFMSHQTCHFSSPFANNFSNTNTNQSSNSGNNLKQLKSSDLADQIREEVFRLRLVRRKMAKVSAIGNKLQESSLSGSSSPQQQDTKTISNNVATDKQQHLPSSSASTSTSATQHAAYSLYASLIDAANHHDVEIAKYKDENLSSTTFNSDNNHDDDENESRKKSSSSSKSLANINNNEPLFTFNHVVLIVERILREKEESIRREYDAILSQRLAEQYDQFVKFSYDQIQRRFDSQSLPSYLS</sequence>
<dbReference type="OrthoDB" id="10039914at2759"/>
<dbReference type="GO" id="GO:0045089">
    <property type="term" value="P:positive regulation of innate immune response"/>
    <property type="evidence" value="ECO:0007669"/>
    <property type="project" value="TreeGrafter"/>
</dbReference>
<evidence type="ECO:0000313" key="5">
    <source>
        <dbReference type="Proteomes" id="UP000515146"/>
    </source>
</evidence>
<proteinExistence type="inferred from homology"/>
<evidence type="ECO:0000313" key="6">
    <source>
        <dbReference type="RefSeq" id="XP_027197296.1"/>
    </source>
</evidence>
<dbReference type="GO" id="GO:0005634">
    <property type="term" value="C:nucleus"/>
    <property type="evidence" value="ECO:0007669"/>
    <property type="project" value="UniProtKB-SubCell"/>
</dbReference>
<evidence type="ECO:0000256" key="2">
    <source>
        <dbReference type="ARBA" id="ARBA00005625"/>
    </source>
</evidence>
<dbReference type="InterPro" id="IPR024132">
    <property type="entry name" value="Akirin"/>
</dbReference>
<dbReference type="GeneID" id="113791690"/>
<reference evidence="6" key="1">
    <citation type="submission" date="2025-08" db="UniProtKB">
        <authorList>
            <consortium name="RefSeq"/>
        </authorList>
    </citation>
    <scope>IDENTIFICATION</scope>
    <source>
        <strain evidence="6">Airmid</strain>
    </source>
</reference>
<protein>
    <submittedName>
        <fullName evidence="6">Akirin-like</fullName>
    </submittedName>
</protein>
<dbReference type="PANTHER" id="PTHR13293">
    <property type="entry name" value="AKIRIN-RELATED"/>
    <property type="match status" value="1"/>
</dbReference>
<dbReference type="AlphaFoldDB" id="A0A6P6XWN0"/>
<keyword evidence="5" id="KW-1185">Reference proteome</keyword>
<dbReference type="RefSeq" id="XP_027197296.1">
    <property type="nucleotide sequence ID" value="XM_027341495.1"/>
</dbReference>
<dbReference type="GO" id="GO:0045944">
    <property type="term" value="P:positive regulation of transcription by RNA polymerase II"/>
    <property type="evidence" value="ECO:0007669"/>
    <property type="project" value="TreeGrafter"/>
</dbReference>
<dbReference type="Proteomes" id="UP000515146">
    <property type="component" value="Unplaced"/>
</dbReference>
<comment type="similarity">
    <text evidence="2">Belongs to the akirin family.</text>
</comment>
<keyword evidence="3" id="KW-0539">Nucleus</keyword>